<organism evidence="2 3">
    <name type="scientific">Azoarcus sp. (strain BH72)</name>
    <dbReference type="NCBI Taxonomy" id="418699"/>
    <lineage>
        <taxon>Bacteria</taxon>
        <taxon>Pseudomonadati</taxon>
        <taxon>Pseudomonadota</taxon>
        <taxon>Betaproteobacteria</taxon>
        <taxon>Rhodocyclales</taxon>
        <taxon>Zoogloeaceae</taxon>
        <taxon>Azoarcus</taxon>
    </lineage>
</organism>
<dbReference type="Proteomes" id="UP000002588">
    <property type="component" value="Chromosome"/>
</dbReference>
<reference evidence="2 3" key="1">
    <citation type="journal article" date="2006" name="Nat. Biotechnol.">
        <title>Complete genome of the mutualistic, N2-fixing grass endophyte Azoarcus sp. strain BH72.</title>
        <authorList>
            <person name="Krause A."/>
            <person name="Ramakumar A."/>
            <person name="Bartels D."/>
            <person name="Battistoni F."/>
            <person name="Bekel T."/>
            <person name="Boch J."/>
            <person name="Boehm M."/>
            <person name="Friedrich F."/>
            <person name="Hurek T."/>
            <person name="Krause L."/>
            <person name="Linke B."/>
            <person name="McHardy A.C."/>
            <person name="Sarkar A."/>
            <person name="Schneiker S."/>
            <person name="Syed A.A."/>
            <person name="Thauer R."/>
            <person name="Vorhoelter F.-J."/>
            <person name="Weidner S."/>
            <person name="Puehler A."/>
            <person name="Reinhold-Hurek B."/>
            <person name="Kaiser O."/>
            <person name="Goesmann A."/>
        </authorList>
    </citation>
    <scope>NUCLEOTIDE SEQUENCE [LARGE SCALE GENOMIC DNA]</scope>
    <source>
        <strain evidence="2 3">BH72</strain>
    </source>
</reference>
<evidence type="ECO:0000256" key="1">
    <source>
        <dbReference type="SAM" id="Phobius"/>
    </source>
</evidence>
<accession>A1K3D8</accession>
<gene>
    <name evidence="2" type="ordered locus">azo0726</name>
</gene>
<dbReference type="AlphaFoldDB" id="A1K3D8"/>
<dbReference type="STRING" id="62928.azo0726"/>
<evidence type="ECO:0000313" key="3">
    <source>
        <dbReference type="Proteomes" id="UP000002588"/>
    </source>
</evidence>
<evidence type="ECO:0000313" key="2">
    <source>
        <dbReference type="EMBL" id="CAL93343.1"/>
    </source>
</evidence>
<sequence length="37" mass="4227">MWVIFLEVGIALALVGVVVWATWPRGRNQLEDKNDDD</sequence>
<dbReference type="KEGG" id="aoa:dqs_0800"/>
<keyword evidence="1" id="KW-0812">Transmembrane</keyword>
<proteinExistence type="predicted"/>
<dbReference type="EMBL" id="AM406670">
    <property type="protein sequence ID" value="CAL93343.1"/>
    <property type="molecule type" value="Genomic_DNA"/>
</dbReference>
<dbReference type="KEGG" id="azo:azo0726"/>
<name>A1K3D8_AZOSB</name>
<dbReference type="HOGENOM" id="CLU_3339410_0_0_4"/>
<feature type="transmembrane region" description="Helical" evidence="1">
    <location>
        <begin position="6"/>
        <end position="23"/>
    </location>
</feature>
<keyword evidence="1" id="KW-0472">Membrane</keyword>
<keyword evidence="3" id="KW-1185">Reference proteome</keyword>
<protein>
    <submittedName>
        <fullName evidence="2">Hypothetical membrane protein</fullName>
    </submittedName>
</protein>
<keyword evidence="1" id="KW-1133">Transmembrane helix</keyword>